<gene>
    <name evidence="7" type="ORF">MAR_013405</name>
</gene>
<protein>
    <recommendedName>
        <fullName evidence="6">THD domain-containing protein</fullName>
    </recommendedName>
</protein>
<dbReference type="Proteomes" id="UP001164746">
    <property type="component" value="Chromosome 15"/>
</dbReference>
<evidence type="ECO:0000259" key="6">
    <source>
        <dbReference type="PROSITE" id="PS50049"/>
    </source>
</evidence>
<dbReference type="EMBL" id="CP111026">
    <property type="protein sequence ID" value="WAR27701.1"/>
    <property type="molecule type" value="Genomic_DNA"/>
</dbReference>
<keyword evidence="3" id="KW-0202">Cytokine</keyword>
<dbReference type="PROSITE" id="PS50049">
    <property type="entry name" value="THD_2"/>
    <property type="match status" value="1"/>
</dbReference>
<dbReference type="SUPFAM" id="SSF49842">
    <property type="entry name" value="TNF-like"/>
    <property type="match status" value="1"/>
</dbReference>
<proteinExistence type="inferred from homology"/>
<comment type="similarity">
    <text evidence="2">Belongs to the tumor necrosis factor family.</text>
</comment>
<keyword evidence="5" id="KW-1133">Transmembrane helix</keyword>
<dbReference type="Gene3D" id="2.60.120.40">
    <property type="match status" value="1"/>
</dbReference>
<evidence type="ECO:0000256" key="4">
    <source>
        <dbReference type="ARBA" id="ARBA00023136"/>
    </source>
</evidence>
<keyword evidence="4 5" id="KW-0472">Membrane</keyword>
<feature type="domain" description="THD" evidence="6">
    <location>
        <begin position="119"/>
        <end position="279"/>
    </location>
</feature>
<keyword evidence="8" id="KW-1185">Reference proteome</keyword>
<dbReference type="InterPro" id="IPR006052">
    <property type="entry name" value="TNF_dom"/>
</dbReference>
<organism evidence="7 8">
    <name type="scientific">Mya arenaria</name>
    <name type="common">Soft-shell clam</name>
    <dbReference type="NCBI Taxonomy" id="6604"/>
    <lineage>
        <taxon>Eukaryota</taxon>
        <taxon>Metazoa</taxon>
        <taxon>Spiralia</taxon>
        <taxon>Lophotrochozoa</taxon>
        <taxon>Mollusca</taxon>
        <taxon>Bivalvia</taxon>
        <taxon>Autobranchia</taxon>
        <taxon>Heteroconchia</taxon>
        <taxon>Euheterodonta</taxon>
        <taxon>Imparidentia</taxon>
        <taxon>Neoheterodontei</taxon>
        <taxon>Myida</taxon>
        <taxon>Myoidea</taxon>
        <taxon>Myidae</taxon>
        <taxon>Mya</taxon>
    </lineage>
</organism>
<sequence length="279" mass="31592">MSDTLVKKLAGVSLIWLLLVLITVLCIVWTMPDSKQTNAQTEICLQNDDKSVQCGETASLLHALFEKGISSAYDEAEKREKIQTEKYIHGSLYTLILDALKHDVQLMTDYKNALWNMKPSAKLVGTRAEQGHVLGNTTMATVTSWRHDKDLYYTTGFQRYGIRFQNGRLIVPVSGTYYIYSFLGLTDRRLTDEGIAVEPNNMHEIKHAMHKYNVLDTVDMEIASNLQSRKNASHGYFYYYASQIATLAKLRAGDEISVKLSDVTLLKHTGNNYFGLHLI</sequence>
<dbReference type="PANTHER" id="PTHR11471:SF13">
    <property type="entry name" value="TNF FAMILY PROFILE DOMAIN-CONTAINING PROTEIN"/>
    <property type="match status" value="1"/>
</dbReference>
<dbReference type="PANTHER" id="PTHR11471">
    <property type="entry name" value="TUMOR NECROSIS FACTOR FAMILY MEMBER"/>
    <property type="match status" value="1"/>
</dbReference>
<evidence type="ECO:0000256" key="1">
    <source>
        <dbReference type="ARBA" id="ARBA00004370"/>
    </source>
</evidence>
<name>A0ABY7G8X7_MYAAR</name>
<evidence type="ECO:0000313" key="7">
    <source>
        <dbReference type="EMBL" id="WAR27701.1"/>
    </source>
</evidence>
<keyword evidence="5" id="KW-0812">Transmembrane</keyword>
<reference evidence="7" key="1">
    <citation type="submission" date="2022-11" db="EMBL/GenBank/DDBJ databases">
        <title>Centuries of genome instability and evolution in soft-shell clam transmissible cancer (bioRxiv).</title>
        <authorList>
            <person name="Hart S.F.M."/>
            <person name="Yonemitsu M.A."/>
            <person name="Giersch R.M."/>
            <person name="Beal B.F."/>
            <person name="Arriagada G."/>
            <person name="Davis B.W."/>
            <person name="Ostrander E.A."/>
            <person name="Goff S.P."/>
            <person name="Metzger M.J."/>
        </authorList>
    </citation>
    <scope>NUCLEOTIDE SEQUENCE</scope>
    <source>
        <strain evidence="7">MELC-2E11</strain>
        <tissue evidence="7">Siphon/mantle</tissue>
    </source>
</reference>
<dbReference type="Pfam" id="PF00229">
    <property type="entry name" value="TNF"/>
    <property type="match status" value="1"/>
</dbReference>
<evidence type="ECO:0000256" key="3">
    <source>
        <dbReference type="ARBA" id="ARBA00022514"/>
    </source>
</evidence>
<feature type="transmembrane region" description="Helical" evidence="5">
    <location>
        <begin position="12"/>
        <end position="31"/>
    </location>
</feature>
<evidence type="ECO:0000313" key="8">
    <source>
        <dbReference type="Proteomes" id="UP001164746"/>
    </source>
</evidence>
<evidence type="ECO:0000256" key="2">
    <source>
        <dbReference type="ARBA" id="ARBA00008670"/>
    </source>
</evidence>
<accession>A0ABY7G8X7</accession>
<dbReference type="InterPro" id="IPR008983">
    <property type="entry name" value="Tumour_necrosis_fac-like_dom"/>
</dbReference>
<dbReference type="SMART" id="SM00207">
    <property type="entry name" value="TNF"/>
    <property type="match status" value="1"/>
</dbReference>
<evidence type="ECO:0000256" key="5">
    <source>
        <dbReference type="SAM" id="Phobius"/>
    </source>
</evidence>
<comment type="subcellular location">
    <subcellularLocation>
        <location evidence="1">Membrane</location>
    </subcellularLocation>
</comment>